<keyword evidence="9" id="KW-1185">Reference proteome</keyword>
<dbReference type="RefSeq" id="WP_086486769.1">
    <property type="nucleotide sequence ID" value="NZ_MSLT01000002.1"/>
</dbReference>
<keyword evidence="4 6" id="KW-0472">Membrane</keyword>
<dbReference type="InterPro" id="IPR043203">
    <property type="entry name" value="VGCC_Ca_Na"/>
</dbReference>
<accession>A0A251XBX0</accession>
<dbReference type="InterPro" id="IPR027359">
    <property type="entry name" value="Volt_channel_dom_sf"/>
</dbReference>
<dbReference type="EMBL" id="MSLT01000002">
    <property type="protein sequence ID" value="OUD16043.1"/>
    <property type="molecule type" value="Genomic_DNA"/>
</dbReference>
<dbReference type="Proteomes" id="UP000194798">
    <property type="component" value="Unassembled WGS sequence"/>
</dbReference>
<dbReference type="Gene3D" id="1.20.120.350">
    <property type="entry name" value="Voltage-gated potassium channels. Chain C"/>
    <property type="match status" value="1"/>
</dbReference>
<dbReference type="PANTHER" id="PTHR10037">
    <property type="entry name" value="VOLTAGE-GATED CATION CHANNEL CALCIUM AND SODIUM"/>
    <property type="match status" value="1"/>
</dbReference>
<dbReference type="PANTHER" id="PTHR10037:SF62">
    <property type="entry name" value="SODIUM CHANNEL PROTEIN 60E"/>
    <property type="match status" value="1"/>
</dbReference>
<keyword evidence="3 6" id="KW-1133">Transmembrane helix</keyword>
<feature type="transmembrane region" description="Helical" evidence="6">
    <location>
        <begin position="51"/>
        <end position="74"/>
    </location>
</feature>
<evidence type="ECO:0000256" key="2">
    <source>
        <dbReference type="ARBA" id="ARBA00022692"/>
    </source>
</evidence>
<feature type="domain" description="Ion transport" evidence="7">
    <location>
        <begin position="23"/>
        <end position="235"/>
    </location>
</feature>
<feature type="coiled-coil region" evidence="5">
    <location>
        <begin position="230"/>
        <end position="275"/>
    </location>
</feature>
<evidence type="ECO:0000313" key="8">
    <source>
        <dbReference type="EMBL" id="OUD16043.1"/>
    </source>
</evidence>
<evidence type="ECO:0000259" key="7">
    <source>
        <dbReference type="Pfam" id="PF00520"/>
    </source>
</evidence>
<evidence type="ECO:0000256" key="6">
    <source>
        <dbReference type="SAM" id="Phobius"/>
    </source>
</evidence>
<evidence type="ECO:0000313" key="9">
    <source>
        <dbReference type="Proteomes" id="UP000194798"/>
    </source>
</evidence>
<organism evidence="8 9">
    <name type="scientific">Thioflexithrix psekupsensis</name>
    <dbReference type="NCBI Taxonomy" id="1570016"/>
    <lineage>
        <taxon>Bacteria</taxon>
        <taxon>Pseudomonadati</taxon>
        <taxon>Pseudomonadota</taxon>
        <taxon>Gammaproteobacteria</taxon>
        <taxon>Thiotrichales</taxon>
        <taxon>Thioflexithrix</taxon>
    </lineage>
</organism>
<dbReference type="GO" id="GO:0005248">
    <property type="term" value="F:voltage-gated sodium channel activity"/>
    <property type="evidence" value="ECO:0007669"/>
    <property type="project" value="TreeGrafter"/>
</dbReference>
<proteinExistence type="predicted"/>
<sequence length="283" mass="32007">MANIFSKEIRTVVGEWVESPRIQAIIVLIIVFNAVTLGLETSEAIVAKYGFILSFIDSFILGIFILEILLKLYAFGWRFFKSGWNIFDFVIVAIALMPSSGSLSVLRALRILRILRLISFISQLRLIVEALLKSLPGIASIAGLVLLMFYVSAVISTRMFGESFPEFFGTIGASMYTLFQVMTLESWSAGVARPVMELYPYAWLFFIPFILFTTFTMLNLFVAIIVDTMQQVHKKDRDAAQQLIQEAQQAAESEQQLLLKEIQGLKGELKELRLLLEKRPISD</sequence>
<feature type="transmembrane region" description="Helical" evidence="6">
    <location>
        <begin position="201"/>
        <end position="226"/>
    </location>
</feature>
<protein>
    <submittedName>
        <fullName evidence="8">Voltage-gated sodium channel</fullName>
    </submittedName>
</protein>
<evidence type="ECO:0000256" key="3">
    <source>
        <dbReference type="ARBA" id="ARBA00022989"/>
    </source>
</evidence>
<keyword evidence="8" id="KW-0406">Ion transport</keyword>
<dbReference type="InterPro" id="IPR005821">
    <property type="entry name" value="Ion_trans_dom"/>
</dbReference>
<feature type="transmembrane region" description="Helical" evidence="6">
    <location>
        <begin position="138"/>
        <end position="155"/>
    </location>
</feature>
<keyword evidence="2 6" id="KW-0812">Transmembrane</keyword>
<dbReference type="AlphaFoldDB" id="A0A251XBX0"/>
<dbReference type="GO" id="GO:0001518">
    <property type="term" value="C:voltage-gated sodium channel complex"/>
    <property type="evidence" value="ECO:0007669"/>
    <property type="project" value="TreeGrafter"/>
</dbReference>
<dbReference type="SUPFAM" id="SSF81324">
    <property type="entry name" value="Voltage-gated potassium channels"/>
    <property type="match status" value="1"/>
</dbReference>
<comment type="subcellular location">
    <subcellularLocation>
        <location evidence="1">Membrane</location>
        <topology evidence="1">Multi-pass membrane protein</topology>
    </subcellularLocation>
</comment>
<name>A0A251XBX0_9GAMM</name>
<gene>
    <name evidence="8" type="ORF">TPSD3_01165</name>
</gene>
<dbReference type="Gene3D" id="1.10.287.70">
    <property type="match status" value="1"/>
</dbReference>
<reference evidence="8 9" key="1">
    <citation type="submission" date="2016-12" db="EMBL/GenBank/DDBJ databases">
        <title>Thioflexothrix psekupsii D3 genome sequencing and assembly.</title>
        <authorList>
            <person name="Fomenkov A."/>
            <person name="Vincze T."/>
            <person name="Grabovich M."/>
            <person name="Anton B.P."/>
            <person name="Dubinina G."/>
            <person name="Orlova M."/>
            <person name="Belousova E."/>
            <person name="Roberts R.J."/>
        </authorList>
    </citation>
    <scope>NUCLEOTIDE SEQUENCE [LARGE SCALE GENOMIC DNA]</scope>
    <source>
        <strain evidence="8">D3</strain>
    </source>
</reference>
<dbReference type="Pfam" id="PF00520">
    <property type="entry name" value="Ion_trans"/>
    <property type="match status" value="1"/>
</dbReference>
<evidence type="ECO:0000256" key="4">
    <source>
        <dbReference type="ARBA" id="ARBA00023136"/>
    </source>
</evidence>
<evidence type="ECO:0000256" key="5">
    <source>
        <dbReference type="SAM" id="Coils"/>
    </source>
</evidence>
<keyword evidence="8" id="KW-0813">Transport</keyword>
<evidence type="ECO:0000256" key="1">
    <source>
        <dbReference type="ARBA" id="ARBA00004141"/>
    </source>
</evidence>
<feature type="transmembrane region" description="Helical" evidence="6">
    <location>
        <begin position="86"/>
        <end position="106"/>
    </location>
</feature>
<keyword evidence="8" id="KW-0407">Ion channel</keyword>
<dbReference type="OrthoDB" id="5297065at2"/>
<feature type="transmembrane region" description="Helical" evidence="6">
    <location>
        <begin position="20"/>
        <end position="39"/>
    </location>
</feature>
<keyword evidence="5" id="KW-0175">Coiled coil</keyword>
<comment type="caution">
    <text evidence="8">The sequence shown here is derived from an EMBL/GenBank/DDBJ whole genome shotgun (WGS) entry which is preliminary data.</text>
</comment>